<name>A0A6G0XVL7_9STRA</name>
<evidence type="ECO:0000313" key="2">
    <source>
        <dbReference type="Proteomes" id="UP000481153"/>
    </source>
</evidence>
<sequence length="106" mass="11827">MMPHTDVQIMGYPSDHNRSSKVKSLASSCFGLGQLVSWNGSQPGRQSVPSVFIDLSINHDHETNLQRNEAVLVHGVDTRATVGNRLVRDGQFTEVVTDHFRLRREG</sequence>
<dbReference type="Proteomes" id="UP000481153">
    <property type="component" value="Unassembled WGS sequence"/>
</dbReference>
<dbReference type="AlphaFoldDB" id="A0A6G0XVL7"/>
<comment type="caution">
    <text evidence="1">The sequence shown here is derived from an EMBL/GenBank/DDBJ whole genome shotgun (WGS) entry which is preliminary data.</text>
</comment>
<organism evidence="1 2">
    <name type="scientific">Aphanomyces euteiches</name>
    <dbReference type="NCBI Taxonomy" id="100861"/>
    <lineage>
        <taxon>Eukaryota</taxon>
        <taxon>Sar</taxon>
        <taxon>Stramenopiles</taxon>
        <taxon>Oomycota</taxon>
        <taxon>Saprolegniomycetes</taxon>
        <taxon>Saprolegniales</taxon>
        <taxon>Verrucalvaceae</taxon>
        <taxon>Aphanomyces</taxon>
    </lineage>
</organism>
<evidence type="ECO:0000313" key="1">
    <source>
        <dbReference type="EMBL" id="KAF0744731.1"/>
    </source>
</evidence>
<dbReference type="EMBL" id="VJMJ01000009">
    <property type="protein sequence ID" value="KAF0744731.1"/>
    <property type="molecule type" value="Genomic_DNA"/>
</dbReference>
<gene>
    <name evidence="1" type="ORF">Ae201684_001187</name>
</gene>
<protein>
    <submittedName>
        <fullName evidence="1">Uncharacterized protein</fullName>
    </submittedName>
</protein>
<reference evidence="1 2" key="1">
    <citation type="submission" date="2019-07" db="EMBL/GenBank/DDBJ databases">
        <title>Genomics analysis of Aphanomyces spp. identifies a new class of oomycete effector associated with host adaptation.</title>
        <authorList>
            <person name="Gaulin E."/>
        </authorList>
    </citation>
    <scope>NUCLEOTIDE SEQUENCE [LARGE SCALE GENOMIC DNA]</scope>
    <source>
        <strain evidence="1 2">ATCC 201684</strain>
    </source>
</reference>
<accession>A0A6G0XVL7</accession>
<keyword evidence="2" id="KW-1185">Reference proteome</keyword>
<proteinExistence type="predicted"/>